<protein>
    <recommendedName>
        <fullName evidence="10">Integrase catalytic domain-containing protein</fullName>
    </recommendedName>
</protein>
<keyword evidence="8" id="KW-0548">Nucleotidyltransferase</keyword>
<gene>
    <name evidence="11" type="ORF">Ctob_012147</name>
</gene>
<dbReference type="GO" id="GO:0004519">
    <property type="term" value="F:endonuclease activity"/>
    <property type="evidence" value="ECO:0007669"/>
    <property type="project" value="UniProtKB-KW"/>
</dbReference>
<evidence type="ECO:0000256" key="6">
    <source>
        <dbReference type="ARBA" id="ARBA00022908"/>
    </source>
</evidence>
<keyword evidence="12" id="KW-1185">Reference proteome</keyword>
<evidence type="ECO:0000256" key="8">
    <source>
        <dbReference type="ARBA" id="ARBA00022932"/>
    </source>
</evidence>
<evidence type="ECO:0000256" key="1">
    <source>
        <dbReference type="ARBA" id="ARBA00022722"/>
    </source>
</evidence>
<dbReference type="GO" id="GO:0003676">
    <property type="term" value="F:nucleic acid binding"/>
    <property type="evidence" value="ECO:0007669"/>
    <property type="project" value="InterPro"/>
</dbReference>
<evidence type="ECO:0000256" key="7">
    <source>
        <dbReference type="ARBA" id="ARBA00022918"/>
    </source>
</evidence>
<evidence type="ECO:0000313" key="12">
    <source>
        <dbReference type="Proteomes" id="UP000037460"/>
    </source>
</evidence>
<accession>A0A0M0K005</accession>
<dbReference type="InterPro" id="IPR012337">
    <property type="entry name" value="RNaseH-like_sf"/>
</dbReference>
<name>A0A0M0K005_9EUKA</name>
<dbReference type="GO" id="GO:0003964">
    <property type="term" value="F:RNA-directed DNA polymerase activity"/>
    <property type="evidence" value="ECO:0007669"/>
    <property type="project" value="UniProtKB-KW"/>
</dbReference>
<dbReference type="SUPFAM" id="SSF53098">
    <property type="entry name" value="Ribonuclease H-like"/>
    <property type="match status" value="1"/>
</dbReference>
<evidence type="ECO:0000256" key="5">
    <source>
        <dbReference type="ARBA" id="ARBA00022842"/>
    </source>
</evidence>
<reference evidence="12" key="1">
    <citation type="journal article" date="2015" name="PLoS Genet.">
        <title>Genome Sequence and Transcriptome Analyses of Chrysochromulina tobin: Metabolic Tools for Enhanced Algal Fitness in the Prominent Order Prymnesiales (Haptophyceae).</title>
        <authorList>
            <person name="Hovde B.T."/>
            <person name="Deodato C.R."/>
            <person name="Hunsperger H.M."/>
            <person name="Ryken S.A."/>
            <person name="Yost W."/>
            <person name="Jha R.K."/>
            <person name="Patterson J."/>
            <person name="Monnat R.J. Jr."/>
            <person name="Barlow S.B."/>
            <person name="Starkenburg S.R."/>
            <person name="Cattolico R.A."/>
        </authorList>
    </citation>
    <scope>NUCLEOTIDE SEQUENCE</scope>
    <source>
        <strain evidence="12">CCMP291</strain>
    </source>
</reference>
<feature type="domain" description="Integrase catalytic" evidence="10">
    <location>
        <begin position="48"/>
        <end position="150"/>
    </location>
</feature>
<dbReference type="InterPro" id="IPR039537">
    <property type="entry name" value="Retrotran_Ty1/copia-like"/>
</dbReference>
<dbReference type="OrthoDB" id="413361at2759"/>
<evidence type="ECO:0000256" key="4">
    <source>
        <dbReference type="ARBA" id="ARBA00022801"/>
    </source>
</evidence>
<evidence type="ECO:0000256" key="9">
    <source>
        <dbReference type="ARBA" id="ARBA00023172"/>
    </source>
</evidence>
<keyword evidence="8" id="KW-0239">DNA-directed DNA polymerase</keyword>
<keyword evidence="2" id="KW-0479">Metal-binding</keyword>
<evidence type="ECO:0000256" key="3">
    <source>
        <dbReference type="ARBA" id="ARBA00022759"/>
    </source>
</evidence>
<dbReference type="GO" id="GO:0006310">
    <property type="term" value="P:DNA recombination"/>
    <property type="evidence" value="ECO:0007669"/>
    <property type="project" value="UniProtKB-KW"/>
</dbReference>
<dbReference type="PANTHER" id="PTHR42648:SF11">
    <property type="entry name" value="TRANSPOSON TY4-P GAG-POL POLYPROTEIN"/>
    <property type="match status" value="1"/>
</dbReference>
<dbReference type="InterPro" id="IPR036397">
    <property type="entry name" value="RNaseH_sf"/>
</dbReference>
<dbReference type="AlphaFoldDB" id="A0A0M0K005"/>
<dbReference type="InterPro" id="IPR001584">
    <property type="entry name" value="Integrase_cat-core"/>
</dbReference>
<proteinExistence type="predicted"/>
<sequence length="183" mass="19941">MAPLPPGLFIKLKSEADAAVKRCIAAFNATVSTTIDEAGHPLPRPTVRVVHGDREGKLMSHAFRAFRTSEFIHHTTSPPHDHDLNPIAERIIGVIAEMAVAIKDSTDAPIRLWPWLINYAVEWHNSIVSSTGSSPADVNISPHQRLTGRPPRVMDLAAFGSRAVPISLSLFHPCPLAPPFASR</sequence>
<keyword evidence="5" id="KW-0460">Magnesium</keyword>
<comment type="caution">
    <text evidence="11">The sequence shown here is derived from an EMBL/GenBank/DDBJ whole genome shotgun (WGS) entry which is preliminary data.</text>
</comment>
<evidence type="ECO:0000259" key="10">
    <source>
        <dbReference type="PROSITE" id="PS50994"/>
    </source>
</evidence>
<dbReference type="GO" id="GO:0016787">
    <property type="term" value="F:hydrolase activity"/>
    <property type="evidence" value="ECO:0007669"/>
    <property type="project" value="UniProtKB-KW"/>
</dbReference>
<keyword evidence="4" id="KW-0378">Hydrolase</keyword>
<dbReference type="EMBL" id="JWZX01001949">
    <property type="protein sequence ID" value="KOO31713.1"/>
    <property type="molecule type" value="Genomic_DNA"/>
</dbReference>
<keyword evidence="8" id="KW-0808">Transferase</keyword>
<dbReference type="PANTHER" id="PTHR42648">
    <property type="entry name" value="TRANSPOSASE, PUTATIVE-RELATED"/>
    <property type="match status" value="1"/>
</dbReference>
<dbReference type="Gene3D" id="3.30.420.10">
    <property type="entry name" value="Ribonuclease H-like superfamily/Ribonuclease H"/>
    <property type="match status" value="1"/>
</dbReference>
<keyword evidence="6" id="KW-0229">DNA integration</keyword>
<dbReference type="GO" id="GO:0015074">
    <property type="term" value="P:DNA integration"/>
    <property type="evidence" value="ECO:0007669"/>
    <property type="project" value="UniProtKB-KW"/>
</dbReference>
<dbReference type="Proteomes" id="UP000037460">
    <property type="component" value="Unassembled WGS sequence"/>
</dbReference>
<keyword evidence="3" id="KW-0255">Endonuclease</keyword>
<keyword evidence="9" id="KW-0233">DNA recombination</keyword>
<dbReference type="GO" id="GO:0003887">
    <property type="term" value="F:DNA-directed DNA polymerase activity"/>
    <property type="evidence" value="ECO:0007669"/>
    <property type="project" value="UniProtKB-KW"/>
</dbReference>
<keyword evidence="1" id="KW-0540">Nuclease</keyword>
<organism evidence="11 12">
    <name type="scientific">Chrysochromulina tobinii</name>
    <dbReference type="NCBI Taxonomy" id="1460289"/>
    <lineage>
        <taxon>Eukaryota</taxon>
        <taxon>Haptista</taxon>
        <taxon>Haptophyta</taxon>
        <taxon>Prymnesiophyceae</taxon>
        <taxon>Prymnesiales</taxon>
        <taxon>Chrysochromulinaceae</taxon>
        <taxon>Chrysochromulina</taxon>
    </lineage>
</organism>
<dbReference type="PROSITE" id="PS50994">
    <property type="entry name" value="INTEGRASE"/>
    <property type="match status" value="1"/>
</dbReference>
<evidence type="ECO:0000313" key="11">
    <source>
        <dbReference type="EMBL" id="KOO31713.1"/>
    </source>
</evidence>
<evidence type="ECO:0000256" key="2">
    <source>
        <dbReference type="ARBA" id="ARBA00022723"/>
    </source>
</evidence>
<keyword evidence="7" id="KW-0695">RNA-directed DNA polymerase</keyword>
<dbReference type="GO" id="GO:0046872">
    <property type="term" value="F:metal ion binding"/>
    <property type="evidence" value="ECO:0007669"/>
    <property type="project" value="UniProtKB-KW"/>
</dbReference>